<dbReference type="NCBIfam" id="TIGR01720">
    <property type="entry name" value="NRPS-para261"/>
    <property type="match status" value="2"/>
</dbReference>
<dbReference type="Pfam" id="PF13193">
    <property type="entry name" value="AMP-binding_C"/>
    <property type="match status" value="3"/>
</dbReference>
<evidence type="ECO:0000313" key="8">
    <source>
        <dbReference type="EMBL" id="MFB9208157.1"/>
    </source>
</evidence>
<dbReference type="InterPro" id="IPR020845">
    <property type="entry name" value="AMP-binding_CS"/>
</dbReference>
<dbReference type="Gene3D" id="3.30.559.10">
    <property type="entry name" value="Chloramphenicol acetyltransferase-like domain"/>
    <property type="match status" value="5"/>
</dbReference>
<evidence type="ECO:0000256" key="4">
    <source>
        <dbReference type="ARBA" id="ARBA00022737"/>
    </source>
</evidence>
<feature type="region of interest" description="Disordered" evidence="6">
    <location>
        <begin position="3702"/>
        <end position="3731"/>
    </location>
</feature>
<evidence type="ECO:0000259" key="7">
    <source>
        <dbReference type="PROSITE" id="PS50075"/>
    </source>
</evidence>
<dbReference type="SMART" id="SM00823">
    <property type="entry name" value="PKS_PP"/>
    <property type="match status" value="3"/>
</dbReference>
<name>A0ABV5IUB3_9ACTN</name>
<dbReference type="CDD" id="cd19531">
    <property type="entry name" value="LCL_NRPS-like"/>
    <property type="match status" value="2"/>
</dbReference>
<evidence type="ECO:0000256" key="6">
    <source>
        <dbReference type="SAM" id="MobiDB-lite"/>
    </source>
</evidence>
<dbReference type="SUPFAM" id="SSF52777">
    <property type="entry name" value="CoA-dependent acyltransferases"/>
    <property type="match status" value="10"/>
</dbReference>
<protein>
    <submittedName>
        <fullName evidence="8">Non-ribosomal peptide synthetase</fullName>
    </submittedName>
</protein>
<dbReference type="InterPro" id="IPR036736">
    <property type="entry name" value="ACP-like_sf"/>
</dbReference>
<dbReference type="CDD" id="cd05930">
    <property type="entry name" value="A_NRPS"/>
    <property type="match status" value="2"/>
</dbReference>
<keyword evidence="4" id="KW-0677">Repeat</keyword>
<dbReference type="InterPro" id="IPR023213">
    <property type="entry name" value="CAT-like_dom_sf"/>
</dbReference>
<dbReference type="PROSITE" id="PS50075">
    <property type="entry name" value="CARRIER"/>
    <property type="match status" value="3"/>
</dbReference>
<evidence type="ECO:0000256" key="1">
    <source>
        <dbReference type="ARBA" id="ARBA00001957"/>
    </source>
</evidence>
<keyword evidence="2" id="KW-0596">Phosphopantetheine</keyword>
<dbReference type="InterPro" id="IPR000873">
    <property type="entry name" value="AMP-dep_synth/lig_dom"/>
</dbReference>
<evidence type="ECO:0000313" key="9">
    <source>
        <dbReference type="Proteomes" id="UP001589647"/>
    </source>
</evidence>
<keyword evidence="9" id="KW-1185">Reference proteome</keyword>
<feature type="domain" description="Carrier" evidence="7">
    <location>
        <begin position="2500"/>
        <end position="2577"/>
    </location>
</feature>
<evidence type="ECO:0000256" key="2">
    <source>
        <dbReference type="ARBA" id="ARBA00022450"/>
    </source>
</evidence>
<dbReference type="SUPFAM" id="SSF56801">
    <property type="entry name" value="Acetyl-CoA synthetase-like"/>
    <property type="match status" value="3"/>
</dbReference>
<evidence type="ECO:0000256" key="5">
    <source>
        <dbReference type="ARBA" id="ARBA00023194"/>
    </source>
</evidence>
<dbReference type="Gene3D" id="3.40.50.980">
    <property type="match status" value="6"/>
</dbReference>
<dbReference type="PROSITE" id="PS00455">
    <property type="entry name" value="AMP_BINDING"/>
    <property type="match status" value="3"/>
</dbReference>
<dbReference type="PANTHER" id="PTHR45527">
    <property type="entry name" value="NONRIBOSOMAL PEPTIDE SYNTHETASE"/>
    <property type="match status" value="1"/>
</dbReference>
<dbReference type="Proteomes" id="UP001589647">
    <property type="component" value="Unassembled WGS sequence"/>
</dbReference>
<dbReference type="SMART" id="SM01294">
    <property type="entry name" value="PKS_PP_betabranch"/>
    <property type="match status" value="1"/>
</dbReference>
<keyword evidence="3" id="KW-0597">Phosphoprotein</keyword>
<dbReference type="CDD" id="cd19534">
    <property type="entry name" value="E_NRPS"/>
    <property type="match status" value="2"/>
</dbReference>
<dbReference type="Pfam" id="PF00501">
    <property type="entry name" value="AMP-binding"/>
    <property type="match status" value="3"/>
</dbReference>
<proteinExistence type="predicted"/>
<dbReference type="PANTHER" id="PTHR45527:SF1">
    <property type="entry name" value="FATTY ACID SYNTHASE"/>
    <property type="match status" value="1"/>
</dbReference>
<dbReference type="Pfam" id="PF00550">
    <property type="entry name" value="PP-binding"/>
    <property type="match status" value="3"/>
</dbReference>
<dbReference type="CDD" id="cd17652">
    <property type="entry name" value="A_NRPS_CmdD_like"/>
    <property type="match status" value="1"/>
</dbReference>
<sequence length="4130" mass="443232">MHISSQRDERIAALPEHLRDQMLRRLSGRSAADPIPRTDTTGPVPLSPAQERLWFMYELDPDAVDYLVPLAVRLRGDLDVPALRTALTRVVARHETLRTTFGSLDGRGTQRVMPAADVPLPLTDLSERPGELDRLLEEEARRPVDLRVGPVFRARLIRLGPREHVLTAHAHHIVTDGWSSRVLLDDLAALYAEAAGGPPAGLPPLPVSYADVSVWQRERASAPQAGEQLAYWRRRLDRLAPMDLPTDRPRPPVRSSAGAACAFEVPADVAGRLREIGERAGATLFMTLVAAVHTLLARYTGRPDVAVATVVSGRDRVETENLVGFFVNTLVLRGEVDESRPFEELLGRTRTTVLDAFAHDRVPFQRLVEALRPERDPSRPPLTEVAVNLRNLPPGTAAFPGLRVTELPPPVLAASMDLSFDFTERDGALAGSLAYNTSLYGPDTAERMTAHLVRLLAGIAAAPGRPLAGIPLLGRTEHRLLTSLWAGTGAGPETLTVTRLFAEQVAARPRAQAVVCGGRSLTYGELDERADRLARLLAARGAGPERYVAVALPRSIDMVVAVLAVLKSGAAYLPVDVGQPAGRIAAMVGDTHPVLAVATRESASALPAGLPFVEPDAPAPAGPSGGAPAARPDNPAYVIYTSGSTGRPKAVVVTHEGVHDMVRVQRERMDAGPGARVLQFASLSFDGAFWELVLALLSGGTLVVAADDERPPGAPLAGLIARERVTHVTLPPTALATLPEDGVPRGAVVVVAGETCPPELVRAWSPGRRVFNGYGPTETMVGATLSEPLTPADADPGPVPIGRPFPSIRAYVLDERLRPAPIGVPGELYLGGTRLARGYLNRPGLTGERFVADPYGPPGTRMYRTGDRARWLANGRLEHAGRTDDQVKLRGFRIEPGEVEAALSEQPCVVAAAAAVKEDANGTRRLVGYVVPAEGGADPAELREALRRRLPEHMVPTAFVILAALPLTHSGKVDRRALPAPTGARHSGEEYAEPRTPAERALAEVWARVLGVERVGVHDNFFDLGGDSILGLQVVAGAQAAGLALTPRLMFLRQTVADLAAELPADLPDELPGAREAEDGPVSGDVPLTPIQHWFLENLAGSLPRFNQAIALEPPAEAGDDAVEAALTALVERHDALRLRLERDGAGWRQHNAAAEHGRVLRRVDLSGVPEDERAAYAHRAAVEAQTSFALDRGPLIKALLFTGGGPRWLFLAAHHLVVDGVSWRVLLSDLEIACRQAAAGQPIRLGPRSTSFREWALRLGDHAASGGFDHELPHWRRVRELASGVPPLPVDDAGGANVAGDLRTVTATLDARLTRRLLREVPEVYRTRIDEVLLGALGRVLAGWAGGARVLVELEGHGREELFPEVDLSRTVGWFTTVSPLVLELPDGGWGDLLRSVKEQVRAVPLRGLGYGALRHLSPAGAELRDDRQPEVAFNYLGRMESRGMLPTPEGTERDPRQERVHLLEVNAVVRGDRLEMRWSYSCRRHREATVAALAERMTAALAEIVEHCAEPGAGGCTPSDFPLARLDQAAVDRVAGDGRSVEDVYPLTPLQGGLLFHSLADPAADTYASHFSLLLDGVDDPERLVRAWQEVTDEIPALRTAIVWQDVPEPVQVVRRGVRLPVERHDWRGLPEAGRRAETERLWARRAERRLDLATAPLARLVVARLTDTRVRVFWTAHHLMLDGWSAAQVLTQVFERYAGRPAPVRRPYRDYLEWLGRQDVAAAEEHWRRELAGFAAPTPIPYDRPPARAHRSRSTAAVRVSLPADRSARLYERARNARLTVNTLLQGAWAILLSRYAGEREVCFGATVSGRPAGLRDAGSIVGLFINMLPVRVEVDGEAEVFGWLRRLQDHQAECRQYDYLSPAQVHRCGELPGGVPLFDSVLVFENYPEGRRDGHGVRVLEHLGDERSNYPLMITVHAGDELTIAADYDPALLDESTAARLLGHLETLLDALADGTARRTADLPVLTAAERGQLAAWNDTAARFPAARPVHELFAEQAARTPGDTAVSCGPDSLTFAELDGRADRLAHLLIERGARPGTLVGVCVERGVDAVAALLGVLKSGAAFVPLDPDYPPALLESMLADCAAPLVVTRTALLDRLGGTRAVLLDDPALATAPARPPRVDVGPDDLAYVIYTSGSTGRPKGVMVEHRNVHHMTHAWDARYGLAGTRPRCLAVSSQSVDLFFGDFLLSAMFGGEMVICPADRVGDPRAMAELLVSSGAHLMVTVPSLAAAVTEELERAGLRPEALRVLMVGSEGWPVAEAGRVLARLGPGTIAVNAYGATETTVDSTVFRLGAAPMGQGAYAPIGRPFANTRVHVLDAGLRPVPVGVTGEICVAGDGVARGYWGRPELTASRFVRDASGERVYRTADLGRRRADGELEIVGRADDQIKVRGFRVELGEVEAALARHPGVAAAAAAGHRDEAGRTRLVGYVVPAGEDVPGPAELRAFMAAHVPAQAVPSAFARLDALPLTAGGTLDRRALPVPDGPLDAAVPRVAPRDDTESLLAGIWAEVLGLDVADVGVEDDFFDLGGDSVLSIRVISRVRAALGAAPSPRQLFDTPTIAAFAGTLTAAPVPDAVERVTGDEGLPLSFAQQRLWFLSEFEPGGSEYNTVYGLRLSGELDVAALRTALDRLVERHEALRTVYGDVDGRGTQTILPPGPVPLPVTDVSGDGDPERAMREAVQRAASRPFDLRRGPVLRATLVRLGAGEHALALVMHHIATDGWSMGVLGAELGACYAAALRGERAELPPLPLRYADFASWQRRHPSDPAYWERRLAGLTPLALPIDRPRPPVRVADGAMRLLDVAPGTLDRLKALARGHDATLFMVLTAVTQLLLSRICGRRDVAVGTATSGRGRAELEGLVGFFVNTVVLRSTVDGSSSFAAFLAQVRSTVLEAFEHEDVPFERLVELLRPERDPSRNPLVDVMVVLDNTPSADPDLPGLRAAPLPAVSDQVSHDLTFDFHEHGGRLRAAIGYSTALFDHSTAERLAGHLATLLDAVAADPGALLADLPIMTDAEREQVVTGWNATRAPASSALFADLFAERARADAALPALSFRDRTLTFAELDARADRLARLLRARGARPETLVGLACSRGDRTVVALLAVLKAGAAFLPLDPDLPDERLSFMLDDAAPVIVLTDREAAFGPPVPGELIMLDDPALLDGQPDGPPDWPAPLPGHPAYVIYTSGSTGRPKGVVLEHRGLANLFLDHRAGLIRPEAGGGRLRAGLTAAFSFDTSLEGVLWLADGHELHVIDDLTRRDPEALLSYIDRHRIDVLDLTPSYAEQLVPLGLLTGERHRPAVVMLGGEAVGEALWRDLRTAPDTAGYNYYGPTECTVDTLYCRLSDSERPIVGRPMRNTRAYVLDGGLRPVPVGVAGELYLAGDQLGRGYLGRPALTAERFVAGPFEEAGGRMYRTGDLARWRPDGTLEYLGRTDDQVKVRGFRIEPGEIEAVLGEHPEVARATVVVLGDGQGVPRIAAYVVPVAGAAPETAALREFARGRLPGYMVPHFFVTLDELPLTSSGKVDRRALPQPSATAVGAGADGRLAPRDGVESALVEVWAEVLGVEPGAFGVEDNFFDLGGDSILSMQMVARARRAGIGVTTKDLFLNQTIAELAPVARAAPASTGAGAGGAVHGAGGDAGGPVPLTPVQRAFLAGHRVAPHHYNQSMLAELTGPVDEEALRAALAALARRHDALRSRFERDGDERDGGERDGGERNQHERDGGEWRQHIAPADAARVPLTRHDLAHLDADADLRAAMDEQAAAADAGFDLAHGPLCRALLFDTGPGRRPWLYLTAHHLVVDAVSWRVLTEDLETAYRQAAGGEPIDLGPASSPFGTWAARLAGYAAGDGPGREAAYWTGLPEPPPLPVDRDGDNLVGSVDAVPGALSEEETRALVRAAPAAFRVRLHELLVAALAWTLSRWSGDERVVIDMEGHGREHLFDDLDLSRTVGWFTTEYPAALTLPGGDDWVKIVRSVREQLRAIPGNGLGYGLLRHLGPPGSAGAELSSRAVPQVAFNYHGQADTAGGPGGGLLHAFHDPIGREQSPLERADHLLEVVGAIRDGRLSFDWYHSRNVHDRATVDRLMAEFLACLRSLARHPGPRHATGPGPRSGFAPDPGPGSGSGGEG</sequence>
<dbReference type="Gene3D" id="1.10.1200.10">
    <property type="entry name" value="ACP-like"/>
    <property type="match status" value="3"/>
</dbReference>
<comment type="cofactor">
    <cofactor evidence="1">
        <name>pantetheine 4'-phosphate</name>
        <dbReference type="ChEBI" id="CHEBI:47942"/>
    </cofactor>
</comment>
<feature type="domain" description="Carrier" evidence="7">
    <location>
        <begin position="3549"/>
        <end position="3625"/>
    </location>
</feature>
<dbReference type="InterPro" id="IPR006162">
    <property type="entry name" value="Ppantetheine_attach_site"/>
</dbReference>
<organism evidence="8 9">
    <name type="scientific">Nonomuraea spiralis</name>
    <dbReference type="NCBI Taxonomy" id="46182"/>
    <lineage>
        <taxon>Bacteria</taxon>
        <taxon>Bacillati</taxon>
        <taxon>Actinomycetota</taxon>
        <taxon>Actinomycetes</taxon>
        <taxon>Streptosporangiales</taxon>
        <taxon>Streptosporangiaceae</taxon>
        <taxon>Nonomuraea</taxon>
    </lineage>
</organism>
<dbReference type="NCBIfam" id="TIGR01733">
    <property type="entry name" value="AA-adenyl-dom"/>
    <property type="match status" value="3"/>
</dbReference>
<gene>
    <name evidence="8" type="ORF">ACFFV7_43740</name>
</gene>
<dbReference type="Pfam" id="PF00668">
    <property type="entry name" value="Condensation"/>
    <property type="match status" value="5"/>
</dbReference>
<dbReference type="InterPro" id="IPR010060">
    <property type="entry name" value="NRPS_synth"/>
</dbReference>
<dbReference type="InterPro" id="IPR020806">
    <property type="entry name" value="PKS_PP-bd"/>
</dbReference>
<dbReference type="CDD" id="cd19543">
    <property type="entry name" value="DCL_NRPS"/>
    <property type="match status" value="1"/>
</dbReference>
<dbReference type="Gene3D" id="3.30.559.30">
    <property type="entry name" value="Nonribosomal peptide synthetase, condensation domain"/>
    <property type="match status" value="5"/>
</dbReference>
<evidence type="ECO:0000256" key="3">
    <source>
        <dbReference type="ARBA" id="ARBA00022553"/>
    </source>
</evidence>
<reference evidence="8 9" key="1">
    <citation type="submission" date="2024-09" db="EMBL/GenBank/DDBJ databases">
        <authorList>
            <person name="Sun Q."/>
            <person name="Mori K."/>
        </authorList>
    </citation>
    <scope>NUCLEOTIDE SEQUENCE [LARGE SCALE GENOMIC DNA]</scope>
    <source>
        <strain evidence="8 9">CCM 3426</strain>
    </source>
</reference>
<dbReference type="EMBL" id="JBHMEI010000067">
    <property type="protein sequence ID" value="MFB9208157.1"/>
    <property type="molecule type" value="Genomic_DNA"/>
</dbReference>
<dbReference type="Gene3D" id="2.30.38.10">
    <property type="entry name" value="Luciferase, Domain 3"/>
    <property type="match status" value="3"/>
</dbReference>
<feature type="domain" description="Carrier" evidence="7">
    <location>
        <begin position="993"/>
        <end position="1067"/>
    </location>
</feature>
<accession>A0ABV5IUB3</accession>
<dbReference type="NCBIfam" id="NF003417">
    <property type="entry name" value="PRK04813.1"/>
    <property type="match status" value="3"/>
</dbReference>
<dbReference type="PROSITE" id="PS00012">
    <property type="entry name" value="PHOSPHOPANTETHEINE"/>
    <property type="match status" value="3"/>
</dbReference>
<dbReference type="SUPFAM" id="SSF47336">
    <property type="entry name" value="ACP-like"/>
    <property type="match status" value="3"/>
</dbReference>
<keyword evidence="5" id="KW-0045">Antibiotic biosynthesis</keyword>
<feature type="region of interest" description="Disordered" evidence="6">
    <location>
        <begin position="4100"/>
        <end position="4130"/>
    </location>
</feature>
<dbReference type="InterPro" id="IPR009081">
    <property type="entry name" value="PP-bd_ACP"/>
</dbReference>
<dbReference type="InterPro" id="IPR001242">
    <property type="entry name" value="Condensation_dom"/>
</dbReference>
<comment type="caution">
    <text evidence="8">The sequence shown here is derived from an EMBL/GenBank/DDBJ whole genome shotgun (WGS) entry which is preliminary data.</text>
</comment>
<dbReference type="RefSeq" id="WP_189648462.1">
    <property type="nucleotide sequence ID" value="NZ_BMRC01000007.1"/>
</dbReference>
<dbReference type="InterPro" id="IPR045851">
    <property type="entry name" value="AMP-bd_C_sf"/>
</dbReference>
<dbReference type="InterPro" id="IPR025110">
    <property type="entry name" value="AMP-bd_C"/>
</dbReference>
<dbReference type="InterPro" id="IPR010071">
    <property type="entry name" value="AA_adenyl_dom"/>
</dbReference>
<dbReference type="Gene3D" id="3.30.300.30">
    <property type="match status" value="3"/>
</dbReference>